<protein>
    <recommendedName>
        <fullName evidence="2">DUF4817 domain-containing protein</fullName>
    </recommendedName>
</protein>
<dbReference type="AlphaFoldDB" id="V5H3D9"/>
<organism evidence="1">
    <name type="scientific">Anoplophora glabripennis</name>
    <name type="common">Asian longhorn beetle</name>
    <name type="synonym">Anoplophora nobilis</name>
    <dbReference type="NCBI Taxonomy" id="217634"/>
    <lineage>
        <taxon>Eukaryota</taxon>
        <taxon>Metazoa</taxon>
        <taxon>Ecdysozoa</taxon>
        <taxon>Arthropoda</taxon>
        <taxon>Hexapoda</taxon>
        <taxon>Insecta</taxon>
        <taxon>Pterygota</taxon>
        <taxon>Neoptera</taxon>
        <taxon>Endopterygota</taxon>
        <taxon>Coleoptera</taxon>
        <taxon>Polyphaga</taxon>
        <taxon>Cucujiformia</taxon>
        <taxon>Chrysomeloidea</taxon>
        <taxon>Cerambycidae</taxon>
        <taxon>Lamiinae</taxon>
        <taxon>Lamiini</taxon>
        <taxon>Anoplophora</taxon>
    </lineage>
</organism>
<accession>V5H3D9</accession>
<feature type="non-terminal residue" evidence="1">
    <location>
        <position position="101"/>
    </location>
</feature>
<evidence type="ECO:0000313" key="1">
    <source>
        <dbReference type="EMBL" id="JAB67348.1"/>
    </source>
</evidence>
<dbReference type="EMBL" id="GALX01001118">
    <property type="protein sequence ID" value="JAB67348.1"/>
    <property type="molecule type" value="Transcribed_RNA"/>
</dbReference>
<sequence length="101" mass="11511">MRLTETQRIEILIMLGCGEKTRTHNEVRIMFNNKYPNREPVSQSTISRIEAKWRETGTVKDLGKPGRPGVPNDKKLDILVSLNENPNLSSTQLALDNTVHR</sequence>
<dbReference type="OrthoDB" id="6752614at2759"/>
<proteinExistence type="predicted"/>
<name>V5H3D9_ANOGL</name>
<evidence type="ECO:0008006" key="2">
    <source>
        <dbReference type="Google" id="ProtNLM"/>
    </source>
</evidence>
<reference evidence="1" key="1">
    <citation type="submission" date="2013-07" db="EMBL/GenBank/DDBJ databases">
        <title>Midgut Transcriptome Profiling of Anoplphora glabripennis, a Lignocellulose Degrading, Wood-Boring Cerambycid.</title>
        <authorList>
            <person name="Scully E.D."/>
            <person name="Hoover K."/>
            <person name="Carlson J.E."/>
            <person name="Tien M."/>
            <person name="Geib S.M."/>
        </authorList>
    </citation>
    <scope>NUCLEOTIDE SEQUENCE</scope>
</reference>